<keyword evidence="8" id="KW-0665">Pyrimidine biosynthesis</keyword>
<evidence type="ECO:0000256" key="7">
    <source>
        <dbReference type="ARBA" id="ARBA00022962"/>
    </source>
</evidence>
<dbReference type="GO" id="GO:0097268">
    <property type="term" value="C:cytoophidium"/>
    <property type="evidence" value="ECO:0007669"/>
    <property type="project" value="TreeGrafter"/>
</dbReference>
<organism evidence="11">
    <name type="scientific">viral metagenome</name>
    <dbReference type="NCBI Taxonomy" id="1070528"/>
    <lineage>
        <taxon>unclassified sequences</taxon>
        <taxon>metagenomes</taxon>
        <taxon>organismal metagenomes</taxon>
    </lineage>
</organism>
<keyword evidence="6" id="KW-0067">ATP-binding</keyword>
<keyword evidence="7 11" id="KW-0315">Glutamine amidotransferase</keyword>
<evidence type="ECO:0000259" key="10">
    <source>
        <dbReference type="Pfam" id="PF00117"/>
    </source>
</evidence>
<proteinExistence type="inferred from homology"/>
<name>A0A6H1ZDS1_9ZZZZ</name>
<evidence type="ECO:0000256" key="9">
    <source>
        <dbReference type="ARBA" id="ARBA00047781"/>
    </source>
</evidence>
<dbReference type="PROSITE" id="PS51273">
    <property type="entry name" value="GATASE_TYPE_1"/>
    <property type="match status" value="1"/>
</dbReference>
<dbReference type="GO" id="GO:0044210">
    <property type="term" value="P:'de novo' CTP biosynthetic process"/>
    <property type="evidence" value="ECO:0007669"/>
    <property type="project" value="UniProtKB-UniPathway"/>
</dbReference>
<keyword evidence="4" id="KW-0436">Ligase</keyword>
<evidence type="ECO:0000256" key="5">
    <source>
        <dbReference type="ARBA" id="ARBA00022741"/>
    </source>
</evidence>
<dbReference type="Gene3D" id="3.40.50.880">
    <property type="match status" value="2"/>
</dbReference>
<evidence type="ECO:0000256" key="4">
    <source>
        <dbReference type="ARBA" id="ARBA00022598"/>
    </source>
</evidence>
<dbReference type="AlphaFoldDB" id="A0A6H1ZDS1"/>
<comment type="catalytic activity">
    <reaction evidence="9">
        <text>UTP + L-glutamine + ATP + H2O = CTP + L-glutamate + ADP + phosphate + 2 H(+)</text>
        <dbReference type="Rhea" id="RHEA:26426"/>
        <dbReference type="ChEBI" id="CHEBI:15377"/>
        <dbReference type="ChEBI" id="CHEBI:15378"/>
        <dbReference type="ChEBI" id="CHEBI:29985"/>
        <dbReference type="ChEBI" id="CHEBI:30616"/>
        <dbReference type="ChEBI" id="CHEBI:37563"/>
        <dbReference type="ChEBI" id="CHEBI:43474"/>
        <dbReference type="ChEBI" id="CHEBI:46398"/>
        <dbReference type="ChEBI" id="CHEBI:58359"/>
        <dbReference type="ChEBI" id="CHEBI:456216"/>
        <dbReference type="EC" id="6.3.4.2"/>
    </reaction>
</comment>
<dbReference type="GO" id="GO:0042802">
    <property type="term" value="F:identical protein binding"/>
    <property type="evidence" value="ECO:0007669"/>
    <property type="project" value="TreeGrafter"/>
</dbReference>
<dbReference type="PANTHER" id="PTHR11550:SF0">
    <property type="entry name" value="CTP SYNTHASE-RELATED"/>
    <property type="match status" value="1"/>
</dbReference>
<evidence type="ECO:0000256" key="6">
    <source>
        <dbReference type="ARBA" id="ARBA00022840"/>
    </source>
</evidence>
<comment type="pathway">
    <text evidence="1">Pyrimidine metabolism; CTP biosynthesis via de novo pathway; CTP from UDP: step 2/2.</text>
</comment>
<sequence>MFISRGKNDFYTSLERSLEEIDPKWRKYPGLIICGSHDLSGAEEKIEQIENARINSLPCLGICLGMQLMAVEYARNIIGLANADTQESDINTKEPIIIKMNKLRVGIKMVGGSYENHWHNYKFNNDYLATFKDWKFTIEDGIVEEMWLRDAPWHMGIQYHPEYGSSAKNQHQVLKWFISTCKENR</sequence>
<evidence type="ECO:0000256" key="3">
    <source>
        <dbReference type="ARBA" id="ARBA00012291"/>
    </source>
</evidence>
<evidence type="ECO:0000256" key="2">
    <source>
        <dbReference type="ARBA" id="ARBA00007533"/>
    </source>
</evidence>
<dbReference type="GO" id="GO:0019856">
    <property type="term" value="P:pyrimidine nucleobase biosynthetic process"/>
    <property type="evidence" value="ECO:0007669"/>
    <property type="project" value="TreeGrafter"/>
</dbReference>
<dbReference type="InterPro" id="IPR017926">
    <property type="entry name" value="GATASE"/>
</dbReference>
<evidence type="ECO:0000256" key="1">
    <source>
        <dbReference type="ARBA" id="ARBA00005171"/>
    </source>
</evidence>
<dbReference type="GO" id="GO:0003883">
    <property type="term" value="F:CTP synthase activity"/>
    <property type="evidence" value="ECO:0007669"/>
    <property type="project" value="UniProtKB-EC"/>
</dbReference>
<dbReference type="GO" id="GO:0016740">
    <property type="term" value="F:transferase activity"/>
    <property type="evidence" value="ECO:0007669"/>
    <property type="project" value="UniProtKB-KW"/>
</dbReference>
<dbReference type="Pfam" id="PF00117">
    <property type="entry name" value="GATase"/>
    <property type="match status" value="1"/>
</dbReference>
<dbReference type="EMBL" id="MT143993">
    <property type="protein sequence ID" value="QJA45609.1"/>
    <property type="molecule type" value="Genomic_DNA"/>
</dbReference>
<dbReference type="GO" id="GO:0005737">
    <property type="term" value="C:cytoplasm"/>
    <property type="evidence" value="ECO:0007669"/>
    <property type="project" value="TreeGrafter"/>
</dbReference>
<reference evidence="11" key="1">
    <citation type="submission" date="2020-03" db="EMBL/GenBank/DDBJ databases">
        <title>The deep terrestrial virosphere.</title>
        <authorList>
            <person name="Holmfeldt K."/>
            <person name="Nilsson E."/>
            <person name="Simone D."/>
            <person name="Lopez-Fernandez M."/>
            <person name="Wu X."/>
            <person name="de Brujin I."/>
            <person name="Lundin D."/>
            <person name="Andersson A."/>
            <person name="Bertilsson S."/>
            <person name="Dopson M."/>
        </authorList>
    </citation>
    <scope>NUCLEOTIDE SEQUENCE</scope>
    <source>
        <strain evidence="11">TM448A00260</strain>
    </source>
</reference>
<accession>A0A6H1ZDS1</accession>
<protein>
    <recommendedName>
        <fullName evidence="3">CTP synthase (glutamine hydrolyzing)</fullName>
        <ecNumber evidence="3">6.3.4.2</ecNumber>
    </recommendedName>
</protein>
<dbReference type="EC" id="6.3.4.2" evidence="3"/>
<comment type="similarity">
    <text evidence="2">Belongs to the CTP synthase family.</text>
</comment>
<keyword evidence="11" id="KW-0808">Transferase</keyword>
<keyword evidence="5" id="KW-0547">Nucleotide-binding</keyword>
<dbReference type="GO" id="GO:0005524">
    <property type="term" value="F:ATP binding"/>
    <property type="evidence" value="ECO:0007669"/>
    <property type="project" value="UniProtKB-KW"/>
</dbReference>
<dbReference type="UniPathway" id="UPA00159">
    <property type="reaction ID" value="UER00277"/>
</dbReference>
<evidence type="ECO:0000313" key="11">
    <source>
        <dbReference type="EMBL" id="QJA45609.1"/>
    </source>
</evidence>
<gene>
    <name evidence="11" type="ORF">TM448A00260_0038</name>
</gene>
<feature type="domain" description="Glutamine amidotransferase" evidence="10">
    <location>
        <begin position="17"/>
        <end position="177"/>
    </location>
</feature>
<evidence type="ECO:0000256" key="8">
    <source>
        <dbReference type="ARBA" id="ARBA00022975"/>
    </source>
</evidence>
<dbReference type="PANTHER" id="PTHR11550">
    <property type="entry name" value="CTP SYNTHASE"/>
    <property type="match status" value="1"/>
</dbReference>
<dbReference type="InterPro" id="IPR004468">
    <property type="entry name" value="CTP_synthase"/>
</dbReference>
<dbReference type="InterPro" id="IPR029062">
    <property type="entry name" value="Class_I_gatase-like"/>
</dbReference>
<dbReference type="SUPFAM" id="SSF52317">
    <property type="entry name" value="Class I glutamine amidotransferase-like"/>
    <property type="match status" value="1"/>
</dbReference>